<dbReference type="EMBL" id="AF374354">
    <property type="protein sequence ID" value="AAL10000.1"/>
    <property type="molecule type" value="Genomic_DNA"/>
</dbReference>
<protein>
    <recommendedName>
        <fullName evidence="2">Magnetosome protein MamS/MamX domain-containing protein</fullName>
    </recommendedName>
</protein>
<accession>Q93DY5</accession>
<keyword evidence="1" id="KW-0812">Transmembrane</keyword>
<sequence>MDFRPDQVVARIRGAVEGALTAQSVLGIGGALVLILVVIALLPDRFTRGEGKTATAVSSGAAQALPAALPGLSPFTPAKPLQFSGRVTQVASIGNDVGWGQVHVWIDNGTGALQEISVAPQSYLNQIGCPSFSGIGFLFDAGRPNAELYAKSVLVGGRTCKLRDDEGLALWMTVQ</sequence>
<keyword evidence="1" id="KW-1133">Transmembrane helix</keyword>
<feature type="domain" description="Magnetosome protein MamS/MamX" evidence="2">
    <location>
        <begin position="81"/>
        <end position="160"/>
    </location>
</feature>
<proteinExistence type="predicted"/>
<evidence type="ECO:0000313" key="3">
    <source>
        <dbReference type="EMBL" id="AAL10000.1"/>
    </source>
</evidence>
<feature type="transmembrane region" description="Helical" evidence="1">
    <location>
        <begin position="20"/>
        <end position="42"/>
    </location>
</feature>
<keyword evidence="1" id="KW-0472">Membrane</keyword>
<dbReference type="Pfam" id="PF26390">
    <property type="entry name" value="MamS_MamX"/>
    <property type="match status" value="1"/>
</dbReference>
<dbReference type="AlphaFoldDB" id="Q93DY5"/>
<evidence type="ECO:0000256" key="1">
    <source>
        <dbReference type="SAM" id="Phobius"/>
    </source>
</evidence>
<organism evidence="3">
    <name type="scientific">Magnetospirillum gryphiswaldense</name>
    <dbReference type="NCBI Taxonomy" id="55518"/>
    <lineage>
        <taxon>Bacteria</taxon>
        <taxon>Pseudomonadati</taxon>
        <taxon>Pseudomonadota</taxon>
        <taxon>Alphaproteobacteria</taxon>
        <taxon>Rhodospirillales</taxon>
        <taxon>Rhodospirillaceae</taxon>
        <taxon>Magnetospirillum</taxon>
    </lineage>
</organism>
<evidence type="ECO:0000259" key="2">
    <source>
        <dbReference type="Pfam" id="PF26390"/>
    </source>
</evidence>
<reference evidence="3" key="1">
    <citation type="journal article" date="2001" name="Appl. Environ. Microbiol.">
        <title>A large gene cluster encoding several magnetosome proteins is conserved in different species of magnetotactic bacteria.</title>
        <authorList>
            <person name="Gruenberg K."/>
            <person name="Wawer C."/>
            <person name="Tebo B.M."/>
            <person name="Schueler D."/>
        </authorList>
    </citation>
    <scope>NUCLEOTIDE SEQUENCE</scope>
    <source>
        <strain evidence="3">MSR-1</strain>
    </source>
</reference>
<dbReference type="InterPro" id="IPR058837">
    <property type="entry name" value="MamS_MamX_dom"/>
</dbReference>
<name>Q93DY5_9PROT</name>